<sequence length="311" mass="32674">MRSQSSLMTLAERRGTRTGTPHGLVLLRPARVAYFCSGALAVVATAVAMLSLTLPSLLSGVEAAKGSLRGTALVMVCVAVPVLVVAMSLTARGSARGLVVWLGTAGYLLYQAVLFCFATPLNNLFLLYVAYLGLALWSPVTVLQAADLHAFGERLASAMPVRWITGFALVLVLLNAGAWLVQIVPAVFSRNPASLLDGTGLLTNPVFVQDLAVWLPLLAAAAFAGRRRATWGLLVTGAMLVMFVLEGIGVATDQWFGSRADPASGIASSAMVPVFAVVALVVAVPLACYLRDVDRTPHNAEGDDRDAPSSR</sequence>
<evidence type="ECO:0000256" key="1">
    <source>
        <dbReference type="SAM" id="Phobius"/>
    </source>
</evidence>
<evidence type="ECO:0000313" key="3">
    <source>
        <dbReference type="Proteomes" id="UP000399805"/>
    </source>
</evidence>
<dbReference type="Proteomes" id="UP000399805">
    <property type="component" value="Unassembled WGS sequence"/>
</dbReference>
<accession>A0A6I8M156</accession>
<feature type="transmembrane region" description="Helical" evidence="1">
    <location>
        <begin position="270"/>
        <end position="290"/>
    </location>
</feature>
<keyword evidence="1" id="KW-0812">Transmembrane</keyword>
<evidence type="ECO:0000313" key="2">
    <source>
        <dbReference type="EMBL" id="VVJ21675.1"/>
    </source>
</evidence>
<feature type="transmembrane region" description="Helical" evidence="1">
    <location>
        <begin position="206"/>
        <end position="224"/>
    </location>
</feature>
<gene>
    <name evidence="2" type="ORF">AA23TX_06696</name>
</gene>
<feature type="transmembrane region" description="Helical" evidence="1">
    <location>
        <begin position="32"/>
        <end position="52"/>
    </location>
</feature>
<proteinExistence type="predicted"/>
<feature type="transmembrane region" description="Helical" evidence="1">
    <location>
        <begin position="231"/>
        <end position="250"/>
    </location>
</feature>
<name>A0A6I8M156_9PSEU</name>
<keyword evidence="1" id="KW-0472">Membrane</keyword>
<reference evidence="2 3" key="1">
    <citation type="submission" date="2019-09" db="EMBL/GenBank/DDBJ databases">
        <authorList>
            <person name="Leyn A S."/>
        </authorList>
    </citation>
    <scope>NUCLEOTIDE SEQUENCE [LARGE SCALE GENOMIC DNA]</scope>
    <source>
        <strain evidence="2">AA231_1</strain>
    </source>
</reference>
<protein>
    <submittedName>
        <fullName evidence="2">Uncharacterized protein</fullName>
    </submittedName>
</protein>
<keyword evidence="1" id="KW-1133">Transmembrane helix</keyword>
<feature type="transmembrane region" description="Helical" evidence="1">
    <location>
        <begin position="72"/>
        <end position="91"/>
    </location>
</feature>
<dbReference type="EMBL" id="CABVGP010000002">
    <property type="protein sequence ID" value="VVJ21675.1"/>
    <property type="molecule type" value="Genomic_DNA"/>
</dbReference>
<feature type="transmembrane region" description="Helical" evidence="1">
    <location>
        <begin position="126"/>
        <end position="151"/>
    </location>
</feature>
<dbReference type="AlphaFoldDB" id="A0A6I8M156"/>
<feature type="transmembrane region" description="Helical" evidence="1">
    <location>
        <begin position="98"/>
        <end position="120"/>
    </location>
</feature>
<feature type="transmembrane region" description="Helical" evidence="1">
    <location>
        <begin position="163"/>
        <end position="186"/>
    </location>
</feature>
<keyword evidence="3" id="KW-1185">Reference proteome</keyword>
<organism evidence="2 3">
    <name type="scientific">Amycolatopsis camponoti</name>
    <dbReference type="NCBI Taxonomy" id="2606593"/>
    <lineage>
        <taxon>Bacteria</taxon>
        <taxon>Bacillati</taxon>
        <taxon>Actinomycetota</taxon>
        <taxon>Actinomycetes</taxon>
        <taxon>Pseudonocardiales</taxon>
        <taxon>Pseudonocardiaceae</taxon>
        <taxon>Amycolatopsis</taxon>
    </lineage>
</organism>